<evidence type="ECO:0000313" key="15">
    <source>
        <dbReference type="EMBL" id="XBP69376.1"/>
    </source>
</evidence>
<accession>A0AAU7LP63</accession>
<keyword evidence="1" id="KW-0004">4Fe-4S</keyword>
<keyword evidence="4" id="KW-0227">DNA damage</keyword>
<keyword evidence="8" id="KW-0408">Iron</keyword>
<dbReference type="GO" id="GO:0005524">
    <property type="term" value="F:ATP binding"/>
    <property type="evidence" value="ECO:0007669"/>
    <property type="project" value="UniProtKB-KW"/>
</dbReference>
<dbReference type="Pfam" id="PF06733">
    <property type="entry name" value="DEAD_2"/>
    <property type="match status" value="1"/>
</dbReference>
<dbReference type="AlphaFoldDB" id="A0AAU7LP63"/>
<evidence type="ECO:0000256" key="4">
    <source>
        <dbReference type="ARBA" id="ARBA00022763"/>
    </source>
</evidence>
<evidence type="ECO:0000256" key="10">
    <source>
        <dbReference type="ARBA" id="ARBA00023125"/>
    </source>
</evidence>
<dbReference type="InterPro" id="IPR010614">
    <property type="entry name" value="RAD3-like_helicase_DEAD"/>
</dbReference>
<evidence type="ECO:0000256" key="2">
    <source>
        <dbReference type="ARBA" id="ARBA00022723"/>
    </source>
</evidence>
<keyword evidence="11" id="KW-0234">DNA repair</keyword>
<dbReference type="PANTHER" id="PTHR11472:SF34">
    <property type="entry name" value="REGULATOR OF TELOMERE ELONGATION HELICASE 1"/>
    <property type="match status" value="1"/>
</dbReference>
<dbReference type="SMART" id="SM00488">
    <property type="entry name" value="DEXDc2"/>
    <property type="match status" value="1"/>
</dbReference>
<evidence type="ECO:0000256" key="8">
    <source>
        <dbReference type="ARBA" id="ARBA00023004"/>
    </source>
</evidence>
<dbReference type="GO" id="GO:0051539">
    <property type="term" value="F:4 iron, 4 sulfur cluster binding"/>
    <property type="evidence" value="ECO:0007669"/>
    <property type="project" value="UniProtKB-KW"/>
</dbReference>
<keyword evidence="7" id="KW-0067">ATP-binding</keyword>
<evidence type="ECO:0000256" key="3">
    <source>
        <dbReference type="ARBA" id="ARBA00022741"/>
    </source>
</evidence>
<evidence type="ECO:0000256" key="12">
    <source>
        <dbReference type="ARBA" id="ARBA00023235"/>
    </source>
</evidence>
<reference evidence="15" key="1">
    <citation type="submission" date="2024-05" db="EMBL/GenBank/DDBJ databases">
        <authorList>
            <person name="Bunk B."/>
            <person name="Swiderski J."/>
            <person name="Sproer C."/>
            <person name="Thiel V."/>
        </authorList>
    </citation>
    <scope>NUCLEOTIDE SEQUENCE</scope>
    <source>
        <strain evidence="15">DSM 17735</strain>
    </source>
</reference>
<gene>
    <name evidence="15" type="ORF">ABLV49_15960</name>
</gene>
<dbReference type="Pfam" id="PF13307">
    <property type="entry name" value="Helicase_C_2"/>
    <property type="match status" value="1"/>
</dbReference>
<dbReference type="GO" id="GO:0046872">
    <property type="term" value="F:metal ion binding"/>
    <property type="evidence" value="ECO:0007669"/>
    <property type="project" value="UniProtKB-KW"/>
</dbReference>
<proteinExistence type="inferred from homology"/>
<keyword evidence="3" id="KW-0547">Nucleotide-binding</keyword>
<keyword evidence="12" id="KW-0413">Isomerase</keyword>
<evidence type="ECO:0000256" key="11">
    <source>
        <dbReference type="ARBA" id="ARBA00023204"/>
    </source>
</evidence>
<dbReference type="Gene3D" id="1.10.30.20">
    <property type="entry name" value="Bacterial XPD DNA helicase, FeS cluster domain"/>
    <property type="match status" value="1"/>
</dbReference>
<dbReference type="Gene3D" id="1.10.275.40">
    <property type="match status" value="1"/>
</dbReference>
<dbReference type="InterPro" id="IPR006554">
    <property type="entry name" value="Helicase-like_DEXD_c2"/>
</dbReference>
<comment type="similarity">
    <text evidence="13">Belongs to the helicase family. DinG subfamily.</text>
</comment>
<evidence type="ECO:0000259" key="14">
    <source>
        <dbReference type="PROSITE" id="PS51193"/>
    </source>
</evidence>
<keyword evidence="5 15" id="KW-0378">Hydrolase</keyword>
<dbReference type="EMBL" id="CP157675">
    <property type="protein sequence ID" value="XBP69376.1"/>
    <property type="molecule type" value="Genomic_DNA"/>
</dbReference>
<dbReference type="Gene3D" id="3.40.50.300">
    <property type="entry name" value="P-loop containing nucleotide triphosphate hydrolases"/>
    <property type="match status" value="2"/>
</dbReference>
<evidence type="ECO:0000256" key="13">
    <source>
        <dbReference type="ARBA" id="ARBA00038058"/>
    </source>
</evidence>
<dbReference type="GO" id="GO:0003677">
    <property type="term" value="F:DNA binding"/>
    <property type="evidence" value="ECO:0007669"/>
    <property type="project" value="UniProtKB-KW"/>
</dbReference>
<name>A0AAU7LP63_9BURK</name>
<dbReference type="GO" id="GO:0006281">
    <property type="term" value="P:DNA repair"/>
    <property type="evidence" value="ECO:0007669"/>
    <property type="project" value="UniProtKB-KW"/>
</dbReference>
<organism evidence="15">
    <name type="scientific">Polaromonas hydrogenivorans</name>
    <dbReference type="NCBI Taxonomy" id="335476"/>
    <lineage>
        <taxon>Bacteria</taxon>
        <taxon>Pseudomonadati</taxon>
        <taxon>Pseudomonadota</taxon>
        <taxon>Betaproteobacteria</taxon>
        <taxon>Burkholderiales</taxon>
        <taxon>Comamonadaceae</taxon>
        <taxon>Polaromonas</taxon>
    </lineage>
</organism>
<dbReference type="Gene3D" id="3.90.320.10">
    <property type="match status" value="1"/>
</dbReference>
<dbReference type="SUPFAM" id="SSF52540">
    <property type="entry name" value="P-loop containing nucleoside triphosphate hydrolases"/>
    <property type="match status" value="1"/>
</dbReference>
<evidence type="ECO:0000256" key="5">
    <source>
        <dbReference type="ARBA" id="ARBA00022801"/>
    </source>
</evidence>
<dbReference type="GO" id="GO:0003678">
    <property type="term" value="F:DNA helicase activity"/>
    <property type="evidence" value="ECO:0007669"/>
    <property type="project" value="UniProtKB-EC"/>
</dbReference>
<evidence type="ECO:0000256" key="7">
    <source>
        <dbReference type="ARBA" id="ARBA00022840"/>
    </source>
</evidence>
<dbReference type="InterPro" id="IPR027417">
    <property type="entry name" value="P-loop_NTPase"/>
</dbReference>
<dbReference type="InterPro" id="IPR011604">
    <property type="entry name" value="PDDEXK-like_dom_sf"/>
</dbReference>
<dbReference type="GO" id="GO:0016818">
    <property type="term" value="F:hydrolase activity, acting on acid anhydrides, in phosphorus-containing anhydrides"/>
    <property type="evidence" value="ECO:0007669"/>
    <property type="project" value="InterPro"/>
</dbReference>
<evidence type="ECO:0000256" key="9">
    <source>
        <dbReference type="ARBA" id="ARBA00023014"/>
    </source>
</evidence>
<dbReference type="InterPro" id="IPR045028">
    <property type="entry name" value="DinG/Rad3-like"/>
</dbReference>
<dbReference type="InterPro" id="IPR042493">
    <property type="entry name" value="XPD_DNA_FeS"/>
</dbReference>
<evidence type="ECO:0000256" key="6">
    <source>
        <dbReference type="ARBA" id="ARBA00022806"/>
    </source>
</evidence>
<dbReference type="PROSITE" id="PS51193">
    <property type="entry name" value="HELICASE_ATP_BIND_2"/>
    <property type="match status" value="1"/>
</dbReference>
<dbReference type="InterPro" id="IPR014013">
    <property type="entry name" value="Helic_SF1/SF2_ATP-bd_DinG/Rad3"/>
</dbReference>
<feature type="domain" description="Helicase ATP-binding" evidence="14">
    <location>
        <begin position="173"/>
        <end position="437"/>
    </location>
</feature>
<keyword evidence="2" id="KW-0479">Metal-binding</keyword>
<keyword evidence="10" id="KW-0238">DNA-binding</keyword>
<dbReference type="RefSeq" id="WP_349277945.1">
    <property type="nucleotide sequence ID" value="NZ_CBCSCU010000009.1"/>
</dbReference>
<evidence type="ECO:0000256" key="1">
    <source>
        <dbReference type="ARBA" id="ARBA00022485"/>
    </source>
</evidence>
<keyword evidence="6 15" id="KW-0347">Helicase</keyword>
<dbReference type="InterPro" id="IPR006555">
    <property type="entry name" value="ATP-dep_Helicase_C"/>
</dbReference>
<dbReference type="SMART" id="SM00491">
    <property type="entry name" value="HELICc2"/>
    <property type="match status" value="1"/>
</dbReference>
<dbReference type="PANTHER" id="PTHR11472">
    <property type="entry name" value="DNA REPAIR DEAD HELICASE RAD3/XP-D SUBFAMILY MEMBER"/>
    <property type="match status" value="1"/>
</dbReference>
<protein>
    <submittedName>
        <fullName evidence="15">ATP-dependent DNA helicase</fullName>
        <ecNumber evidence="15">3.6.4.12</ecNumber>
    </submittedName>
</protein>
<dbReference type="EC" id="3.6.4.12" evidence="15"/>
<sequence>MSYVVAVRALCEFTAKQGDLDLRFTPSPSAQEGIAGHALVASRRSKSWQPELSLSGDYQELRVRGRADGYDPDKNQLEEVKTFRGDLAAMPENHRQLHWAQVKIYGWLLCQKLELPEVRLALVYLDIGSHEETLLTERMSADALRDYFEAQCEKFLGWARQELAHRAARDAALQALAFPHAAFRPGQRDLAEAVYRSAASGRSLMAQAPTGIGKTIGTLFPLLKAAPRQELDKVFFLAAKTPGRRLALDALALIQQSAPALPLRVIELVARDKACLHLDKACHGDSCPLAQGFYDRLPQARSAALADPRASRQGKEALREVALAHGVCPYYLSQDLVRWSDVVVGDYNYYFDVSALLHALTVGNQWRVSVLVDEAHNLVDRARKMYSAELDQAELAGVRHAAAPALRKPLDRLHRVWRDLQKDPRHDPQAAYQVRPDPPDKFLLALQQATSAITDDIEAHPTRVDAALQRFYFDALHFSRMAESFGGHSLFDITQDAAPGGPAHTRGSRAWSRLCIRNVVPAPFLAPRFAAARSVALFSATLSPQNYYADMLGLPADTAWVDVQSPFMADQLAVRVVSDISTRYQHRELSLQPIADLMARQYAEKPGNYLVFLSSYDYLEKLAERFRQHYPQIPMWEQTRRMDEAARDEFLARFTAQNQGIGFAVLGGSFAEGIDLPGDRLIGAFIATLGLPQVNPVNEQIKLRMAENFGASQAYDYTYLYPGVQKVVQAAGRVIRSNSDRGVIYLMDDRFARPEVRRLLPRWWRVGQIRVFK</sequence>
<keyword evidence="9" id="KW-0411">Iron-sulfur</keyword>